<sequence length="73" mass="8439">MDEAKTVTEDELRNFILHTENMFSFDVTDKLEKIKTESFVIGSKADKVFDYELLTCSPWLKPGDSIPPVNYFC</sequence>
<proteinExistence type="predicted"/>
<evidence type="ECO:0000313" key="1">
    <source>
        <dbReference type="EMBL" id="SFK31855.1"/>
    </source>
</evidence>
<gene>
    <name evidence="1" type="ORF">SAMN04487865_10542</name>
</gene>
<protein>
    <submittedName>
        <fullName evidence="1">Uncharacterized protein</fullName>
    </submittedName>
</protein>
<name>A0A662ZBE1_9GAMM</name>
<accession>A0A662ZBE1</accession>
<keyword evidence="2" id="KW-1185">Reference proteome</keyword>
<dbReference type="EMBL" id="FOSF01000054">
    <property type="protein sequence ID" value="SFK31855.1"/>
    <property type="molecule type" value="Genomic_DNA"/>
</dbReference>
<dbReference type="RefSeq" id="WP_074841358.1">
    <property type="nucleotide sequence ID" value="NZ_CP047056.1"/>
</dbReference>
<evidence type="ECO:0000313" key="2">
    <source>
        <dbReference type="Proteomes" id="UP000243374"/>
    </source>
</evidence>
<dbReference type="Proteomes" id="UP000243374">
    <property type="component" value="Unassembled WGS sequence"/>
</dbReference>
<reference evidence="1 2" key="1">
    <citation type="submission" date="2016-10" db="EMBL/GenBank/DDBJ databases">
        <authorList>
            <person name="Varghese N."/>
            <person name="Submissions S."/>
        </authorList>
    </citation>
    <scope>NUCLEOTIDE SEQUENCE [LARGE SCALE GENOMIC DNA]</scope>
    <source>
        <strain evidence="1 2">22B</strain>
    </source>
</reference>
<dbReference type="OrthoDB" id="9776303at2"/>
<dbReference type="AlphaFoldDB" id="A0A662ZBE1"/>
<organism evidence="1 2">
    <name type="scientific">Succinivibrio dextrinosolvens</name>
    <dbReference type="NCBI Taxonomy" id="83771"/>
    <lineage>
        <taxon>Bacteria</taxon>
        <taxon>Pseudomonadati</taxon>
        <taxon>Pseudomonadota</taxon>
        <taxon>Gammaproteobacteria</taxon>
        <taxon>Aeromonadales</taxon>
        <taxon>Succinivibrionaceae</taxon>
        <taxon>Succinivibrio</taxon>
    </lineage>
</organism>